<keyword evidence="2" id="KW-0964">Secreted</keyword>
<keyword evidence="8" id="KW-1185">Reference proteome</keyword>
<protein>
    <submittedName>
        <fullName evidence="9">NDNF_C domain-containing protein</fullName>
    </submittedName>
</protein>
<dbReference type="AlphaFoldDB" id="A0A0N4UNE9"/>
<evidence type="ECO:0000256" key="1">
    <source>
        <dbReference type="ARBA" id="ARBA00004613"/>
    </source>
</evidence>
<evidence type="ECO:0000313" key="6">
    <source>
        <dbReference type="EMBL" id="VDN53160.1"/>
    </source>
</evidence>
<evidence type="ECO:0000256" key="3">
    <source>
        <dbReference type="ARBA" id="ARBA00022737"/>
    </source>
</evidence>
<name>A0A0N4UNE9_DRAME</name>
<proteinExistence type="predicted"/>
<evidence type="ECO:0000259" key="5">
    <source>
        <dbReference type="Pfam" id="PF24354"/>
    </source>
</evidence>
<dbReference type="Pfam" id="PF19433">
    <property type="entry name" value="NDNF_C"/>
    <property type="match status" value="1"/>
</dbReference>
<dbReference type="InterPro" id="IPR056225">
    <property type="entry name" value="NDNF_N"/>
</dbReference>
<accession>A0A0N4UNE9</accession>
<dbReference type="Pfam" id="PF24354">
    <property type="entry name" value="NDNF_N"/>
    <property type="match status" value="1"/>
</dbReference>
<keyword evidence="3" id="KW-0677">Repeat</keyword>
<reference evidence="9" key="1">
    <citation type="submission" date="2017-02" db="UniProtKB">
        <authorList>
            <consortium name="WormBaseParasite"/>
        </authorList>
    </citation>
    <scope>IDENTIFICATION</scope>
</reference>
<reference evidence="6 8" key="2">
    <citation type="submission" date="2018-11" db="EMBL/GenBank/DDBJ databases">
        <authorList>
            <consortium name="Pathogen Informatics"/>
        </authorList>
    </citation>
    <scope>NUCLEOTIDE SEQUENCE [LARGE SCALE GENOMIC DNA]</scope>
</reference>
<dbReference type="Proteomes" id="UP000038040">
    <property type="component" value="Unplaced"/>
</dbReference>
<dbReference type="PANTHER" id="PTHR14619:SF3">
    <property type="entry name" value="PROTEIN NDNF"/>
    <property type="match status" value="1"/>
</dbReference>
<dbReference type="InterPro" id="IPR019326">
    <property type="entry name" value="NDNF"/>
</dbReference>
<organism evidence="7 9">
    <name type="scientific">Dracunculus medinensis</name>
    <name type="common">Guinea worm</name>
    <dbReference type="NCBI Taxonomy" id="318479"/>
    <lineage>
        <taxon>Eukaryota</taxon>
        <taxon>Metazoa</taxon>
        <taxon>Ecdysozoa</taxon>
        <taxon>Nematoda</taxon>
        <taxon>Chromadorea</taxon>
        <taxon>Rhabditida</taxon>
        <taxon>Spirurina</taxon>
        <taxon>Dracunculoidea</taxon>
        <taxon>Dracunculidae</taxon>
        <taxon>Dracunculus</taxon>
    </lineage>
</organism>
<dbReference type="WBParaSite" id="DME_0000942901-mRNA-1">
    <property type="protein sequence ID" value="DME_0000942901-mRNA-1"/>
    <property type="gene ID" value="DME_0000942901"/>
</dbReference>
<evidence type="ECO:0000259" key="4">
    <source>
        <dbReference type="Pfam" id="PF19433"/>
    </source>
</evidence>
<evidence type="ECO:0000313" key="8">
    <source>
        <dbReference type="Proteomes" id="UP000274756"/>
    </source>
</evidence>
<dbReference type="Proteomes" id="UP000274756">
    <property type="component" value="Unassembled WGS sequence"/>
</dbReference>
<comment type="subcellular location">
    <subcellularLocation>
        <location evidence="1">Secreted</location>
    </subcellularLocation>
</comment>
<dbReference type="OrthoDB" id="9872501at2759"/>
<dbReference type="PANTHER" id="PTHR14619">
    <property type="entry name" value="NEURON-DERIVED NEUROTROPHIC FACTOR"/>
    <property type="match status" value="1"/>
</dbReference>
<feature type="domain" description="Protein NDNF C-terminal" evidence="4">
    <location>
        <begin position="345"/>
        <end position="478"/>
    </location>
</feature>
<sequence>MPKIPILTEGIEHIIQLTPQHPTRLKFDIPEGIPLWIYITPCGGNVHWQLFHLPSSHNNDKANALYSNISNKIMLPMIYEFIDANFNSRMKLLGGEDDEKRMAFYSEKVNPGMVMLLLKSNVFSTARIFITTKKWLLDDHYPPMPTNTGISYDIIKSHHSEFNDGMMVRVKWDIPRKIRELKPNSQINRYRFCAVVSRRQPDWTICDELGENLESIHCVNQSVNTLEIDNMRAGRKYFITIFFRDAVSGGTTALRPAEILLPEIGNHKDKARIDKSEKFKVIVHKLSDARLQAGKLTGLKGAIKNFDFDVHSYSNKSQKVLLVLHACDGYIRVAIYRNGRLLRRSDPFSGFRRFLVMNALSGHLTFQIINDDSKPKVFRLWASVNPEKSPYPQLPDNTSIKEVRRSCSSTTLQWLKAADTKIRYCLYKRKETVHYLEELVSKHMNLCSGKMPQRDLVGCHVSFDKLSLKQSLTPDFIKTYVNSANEYSDEDSEGIIERTVDDLEPDTTYRFDLLAQPLRVNSQELPYRTVWVKTRAFC</sequence>
<dbReference type="EMBL" id="UYYG01000107">
    <property type="protein sequence ID" value="VDN53160.1"/>
    <property type="molecule type" value="Genomic_DNA"/>
</dbReference>
<gene>
    <name evidence="6" type="ORF">DME_LOCUS3133</name>
</gene>
<evidence type="ECO:0000313" key="9">
    <source>
        <dbReference type="WBParaSite" id="DME_0000942901-mRNA-1"/>
    </source>
</evidence>
<evidence type="ECO:0000256" key="2">
    <source>
        <dbReference type="ARBA" id="ARBA00022525"/>
    </source>
</evidence>
<dbReference type="GO" id="GO:0005576">
    <property type="term" value="C:extracellular region"/>
    <property type="evidence" value="ECO:0007669"/>
    <property type="project" value="UniProtKB-SubCell"/>
</dbReference>
<evidence type="ECO:0000313" key="7">
    <source>
        <dbReference type="Proteomes" id="UP000038040"/>
    </source>
</evidence>
<dbReference type="InterPro" id="IPR045805">
    <property type="entry name" value="NDNF_C"/>
</dbReference>
<feature type="domain" description="Neuron-derived neurotrophic factor N-terminal" evidence="5">
    <location>
        <begin position="2"/>
        <end position="138"/>
    </location>
</feature>